<dbReference type="InParanoid" id="A0A1Y2G5H3"/>
<protein>
    <submittedName>
        <fullName evidence="2">Uncharacterized protein</fullName>
    </submittedName>
</protein>
<organism evidence="2 3">
    <name type="scientific">Lobosporangium transversale</name>
    <dbReference type="NCBI Taxonomy" id="64571"/>
    <lineage>
        <taxon>Eukaryota</taxon>
        <taxon>Fungi</taxon>
        <taxon>Fungi incertae sedis</taxon>
        <taxon>Mucoromycota</taxon>
        <taxon>Mortierellomycotina</taxon>
        <taxon>Mortierellomycetes</taxon>
        <taxon>Mortierellales</taxon>
        <taxon>Mortierellaceae</taxon>
        <taxon>Lobosporangium</taxon>
    </lineage>
</organism>
<dbReference type="Proteomes" id="UP000193648">
    <property type="component" value="Unassembled WGS sequence"/>
</dbReference>
<keyword evidence="1" id="KW-0472">Membrane</keyword>
<gene>
    <name evidence="2" type="ORF">BCR41DRAFT_365251</name>
</gene>
<keyword evidence="3" id="KW-1185">Reference proteome</keyword>
<keyword evidence="1" id="KW-0812">Transmembrane</keyword>
<feature type="transmembrane region" description="Helical" evidence="1">
    <location>
        <begin position="117"/>
        <end position="137"/>
    </location>
</feature>
<reference evidence="2 3" key="1">
    <citation type="submission" date="2016-07" db="EMBL/GenBank/DDBJ databases">
        <title>Pervasive Adenine N6-methylation of Active Genes in Fungi.</title>
        <authorList>
            <consortium name="DOE Joint Genome Institute"/>
            <person name="Mondo S.J."/>
            <person name="Dannebaum R.O."/>
            <person name="Kuo R.C."/>
            <person name="Labutti K."/>
            <person name="Haridas S."/>
            <person name="Kuo A."/>
            <person name="Salamov A."/>
            <person name="Ahrendt S.R."/>
            <person name="Lipzen A."/>
            <person name="Sullivan W."/>
            <person name="Andreopoulos W.B."/>
            <person name="Clum A."/>
            <person name="Lindquist E."/>
            <person name="Daum C."/>
            <person name="Ramamoorthy G.K."/>
            <person name="Gryganskyi A."/>
            <person name="Culley D."/>
            <person name="Magnuson J.K."/>
            <person name="James T.Y."/>
            <person name="O'Malley M.A."/>
            <person name="Stajich J.E."/>
            <person name="Spatafora J.W."/>
            <person name="Visel A."/>
            <person name="Grigoriev I.V."/>
        </authorList>
    </citation>
    <scope>NUCLEOTIDE SEQUENCE [LARGE SCALE GENOMIC DNA]</scope>
    <source>
        <strain evidence="2 3">NRRL 3116</strain>
    </source>
</reference>
<dbReference type="GeneID" id="33567975"/>
<comment type="caution">
    <text evidence="2">The sequence shown here is derived from an EMBL/GenBank/DDBJ whole genome shotgun (WGS) entry which is preliminary data.</text>
</comment>
<feature type="transmembrane region" description="Helical" evidence="1">
    <location>
        <begin position="149"/>
        <end position="166"/>
    </location>
</feature>
<name>A0A1Y2G5H3_9FUNG</name>
<evidence type="ECO:0000256" key="1">
    <source>
        <dbReference type="SAM" id="Phobius"/>
    </source>
</evidence>
<keyword evidence="1" id="KW-1133">Transmembrane helix</keyword>
<proteinExistence type="predicted"/>
<evidence type="ECO:0000313" key="2">
    <source>
        <dbReference type="EMBL" id="ORY95135.1"/>
    </source>
</evidence>
<dbReference type="AlphaFoldDB" id="A0A1Y2G5H3"/>
<sequence>MSFLSCTIAPSLSNTVSLDIGNSAVPNVGEIVRAREPPSFWVSNGNIFEAVDVVEVGVIIDLTMLLLLEKRGFGANGIESFGFSLRLEDVKDASRFFSVVTLGALLSVSILGTFALISVLVLMLISVSLWTLVLVMVRGISCCVTRCSLCTSLFIICSGLGLSALAP</sequence>
<dbReference type="RefSeq" id="XP_021875342.1">
    <property type="nucleotide sequence ID" value="XM_022026132.1"/>
</dbReference>
<evidence type="ECO:0000313" key="3">
    <source>
        <dbReference type="Proteomes" id="UP000193648"/>
    </source>
</evidence>
<dbReference type="EMBL" id="MCFF01000085">
    <property type="protein sequence ID" value="ORY95135.1"/>
    <property type="molecule type" value="Genomic_DNA"/>
</dbReference>
<accession>A0A1Y2G5H3</accession>